<proteinExistence type="predicted"/>
<organism evidence="2 3">
    <name type="scientific">Phytophthora lilii</name>
    <dbReference type="NCBI Taxonomy" id="2077276"/>
    <lineage>
        <taxon>Eukaryota</taxon>
        <taxon>Sar</taxon>
        <taxon>Stramenopiles</taxon>
        <taxon>Oomycota</taxon>
        <taxon>Peronosporomycetes</taxon>
        <taxon>Peronosporales</taxon>
        <taxon>Peronosporaceae</taxon>
        <taxon>Phytophthora</taxon>
    </lineage>
</organism>
<reference evidence="2" key="1">
    <citation type="submission" date="2023-04" db="EMBL/GenBank/DDBJ databases">
        <title>Phytophthora lilii NBRC 32176.</title>
        <authorList>
            <person name="Ichikawa N."/>
            <person name="Sato H."/>
            <person name="Tonouchi N."/>
        </authorList>
    </citation>
    <scope>NUCLEOTIDE SEQUENCE</scope>
    <source>
        <strain evidence="2">NBRC 32176</strain>
    </source>
</reference>
<comment type="caution">
    <text evidence="2">The sequence shown here is derived from an EMBL/GenBank/DDBJ whole genome shotgun (WGS) entry which is preliminary data.</text>
</comment>
<feature type="region of interest" description="Disordered" evidence="1">
    <location>
        <begin position="1"/>
        <end position="39"/>
    </location>
</feature>
<protein>
    <submittedName>
        <fullName evidence="2">Unnamed protein product</fullName>
    </submittedName>
</protein>
<sequence>MIGVSIDSQSCKCQNETGEHTTSWGQSPTKHVDNTHPNCKDLDPEKYEMERRHNSLEQLTLATTRNETAENNTQYQPVTPILSIPPALFGRNNESIAYTLPMIPVK</sequence>
<dbReference type="AlphaFoldDB" id="A0A9W6UB91"/>
<dbReference type="Proteomes" id="UP001165083">
    <property type="component" value="Unassembled WGS sequence"/>
</dbReference>
<evidence type="ECO:0000256" key="1">
    <source>
        <dbReference type="SAM" id="MobiDB-lite"/>
    </source>
</evidence>
<keyword evidence="3" id="KW-1185">Reference proteome</keyword>
<accession>A0A9W6UB91</accession>
<evidence type="ECO:0000313" key="2">
    <source>
        <dbReference type="EMBL" id="GMF28711.1"/>
    </source>
</evidence>
<name>A0A9W6UB91_9STRA</name>
<dbReference type="EMBL" id="BSXW01000732">
    <property type="protein sequence ID" value="GMF28711.1"/>
    <property type="molecule type" value="Genomic_DNA"/>
</dbReference>
<feature type="compositionally biased region" description="Polar residues" evidence="1">
    <location>
        <begin position="1"/>
        <end position="29"/>
    </location>
</feature>
<feature type="compositionally biased region" description="Basic and acidic residues" evidence="1">
    <location>
        <begin position="30"/>
        <end position="39"/>
    </location>
</feature>
<evidence type="ECO:0000313" key="3">
    <source>
        <dbReference type="Proteomes" id="UP001165083"/>
    </source>
</evidence>
<gene>
    <name evidence="2" type="ORF">Plil01_001211800</name>
</gene>